<dbReference type="NCBIfam" id="TIGR01457">
    <property type="entry name" value="HAD-SF-IIA-hyp2"/>
    <property type="match status" value="1"/>
</dbReference>
<keyword evidence="4 7" id="KW-0378">Hydrolase</keyword>
<dbReference type="SFLD" id="SFLDG01139">
    <property type="entry name" value="C2.A:_Pyridoxal_Phosphate_Phos"/>
    <property type="match status" value="1"/>
</dbReference>
<reference evidence="8" key="1">
    <citation type="journal article" date="2019" name="Int. J. Syst. Evol. Microbiol.">
        <title>The Global Catalogue of Microorganisms (GCM) 10K type strain sequencing project: providing services to taxonomists for standard genome sequencing and annotation.</title>
        <authorList>
            <consortium name="The Broad Institute Genomics Platform"/>
            <consortium name="The Broad Institute Genome Sequencing Center for Infectious Disease"/>
            <person name="Wu L."/>
            <person name="Ma J."/>
        </authorList>
    </citation>
    <scope>NUCLEOTIDE SEQUENCE [LARGE SCALE GENOMIC DNA]</scope>
    <source>
        <strain evidence="8">JCM 30234</strain>
    </source>
</reference>
<dbReference type="EC" id="3.1.3.-" evidence="6"/>
<dbReference type="PANTHER" id="PTHR19288">
    <property type="entry name" value="4-NITROPHENYLPHOSPHATASE-RELATED"/>
    <property type="match status" value="1"/>
</dbReference>
<dbReference type="SUPFAM" id="SSF56784">
    <property type="entry name" value="HAD-like"/>
    <property type="match status" value="1"/>
</dbReference>
<dbReference type="Pfam" id="PF13242">
    <property type="entry name" value="Hydrolase_like"/>
    <property type="match status" value="1"/>
</dbReference>
<dbReference type="Pfam" id="PF13344">
    <property type="entry name" value="Hydrolase_6"/>
    <property type="match status" value="1"/>
</dbReference>
<evidence type="ECO:0000256" key="4">
    <source>
        <dbReference type="ARBA" id="ARBA00022801"/>
    </source>
</evidence>
<name>A0ABW2UQR6_9BACI</name>
<proteinExistence type="inferred from homology"/>
<dbReference type="PIRSF" id="PIRSF000915">
    <property type="entry name" value="PGP-type_phosphatase"/>
    <property type="match status" value="1"/>
</dbReference>
<dbReference type="InterPro" id="IPR006354">
    <property type="entry name" value="HAD-SF_hydro_IIA_hyp1"/>
</dbReference>
<comment type="cofactor">
    <cofactor evidence="1 6">
        <name>Mg(2+)</name>
        <dbReference type="ChEBI" id="CHEBI:18420"/>
    </cofactor>
</comment>
<accession>A0ABW2UQR6</accession>
<evidence type="ECO:0000256" key="6">
    <source>
        <dbReference type="PIRNR" id="PIRNR000915"/>
    </source>
</evidence>
<evidence type="ECO:0000313" key="8">
    <source>
        <dbReference type="Proteomes" id="UP001596620"/>
    </source>
</evidence>
<evidence type="ECO:0000256" key="2">
    <source>
        <dbReference type="ARBA" id="ARBA00006696"/>
    </source>
</evidence>
<dbReference type="InterPro" id="IPR036412">
    <property type="entry name" value="HAD-like_sf"/>
</dbReference>
<comment type="function">
    <text evidence="6">Catalyzes the dephosphorylation of 2-6 carbon acid sugars in vitro.</text>
</comment>
<dbReference type="InterPro" id="IPR023214">
    <property type="entry name" value="HAD_sf"/>
</dbReference>
<dbReference type="CDD" id="cd07530">
    <property type="entry name" value="HAD_Pase_UmpH-like"/>
    <property type="match status" value="1"/>
</dbReference>
<dbReference type="NCBIfam" id="TIGR01460">
    <property type="entry name" value="HAD-SF-IIA"/>
    <property type="match status" value="1"/>
</dbReference>
<dbReference type="RefSeq" id="WP_382357566.1">
    <property type="nucleotide sequence ID" value="NZ_JBHTGR010000004.1"/>
</dbReference>
<evidence type="ECO:0000256" key="1">
    <source>
        <dbReference type="ARBA" id="ARBA00001946"/>
    </source>
</evidence>
<comment type="caution">
    <text evidence="7">The sequence shown here is derived from an EMBL/GenBank/DDBJ whole genome shotgun (WGS) entry which is preliminary data.</text>
</comment>
<dbReference type="SFLD" id="SFLDS00003">
    <property type="entry name" value="Haloacid_Dehalogenase"/>
    <property type="match status" value="1"/>
</dbReference>
<organism evidence="7 8">
    <name type="scientific">Lentibacillus kimchii</name>
    <dbReference type="NCBI Taxonomy" id="1542911"/>
    <lineage>
        <taxon>Bacteria</taxon>
        <taxon>Bacillati</taxon>
        <taxon>Bacillota</taxon>
        <taxon>Bacilli</taxon>
        <taxon>Bacillales</taxon>
        <taxon>Bacillaceae</taxon>
        <taxon>Lentibacillus</taxon>
    </lineage>
</organism>
<dbReference type="EMBL" id="JBHTGR010000004">
    <property type="protein sequence ID" value="MFC7746084.1"/>
    <property type="molecule type" value="Genomic_DNA"/>
</dbReference>
<dbReference type="InterPro" id="IPR006357">
    <property type="entry name" value="HAD-SF_hydro_IIA"/>
</dbReference>
<dbReference type="GO" id="GO:0016787">
    <property type="term" value="F:hydrolase activity"/>
    <property type="evidence" value="ECO:0007669"/>
    <property type="project" value="UniProtKB-KW"/>
</dbReference>
<gene>
    <name evidence="7" type="ORF">ACFQU8_02365</name>
</gene>
<evidence type="ECO:0000256" key="5">
    <source>
        <dbReference type="ARBA" id="ARBA00022842"/>
    </source>
</evidence>
<sequence length="261" mass="28464">MTTYNAYIIDLDGTMYRGNEPIAYAAAFVDTLVSEQIPYLFLTNNSSKTPAQVSHKLQQMGIPSTAEHVLTSSMATADYIKREHPQARCYVIGEEGLHEALKQEGLAVVEENSDFVIIGMDHSITYDSLSKACREVRHGAQLISTNADTTIPTDRGMEPGNGALTSVVSVSTGKQPTFIGKPETIIIDQALKRLDAEKPNTLMVGDNYDTDIGAGINAGIDTLMVFTGVTPFSCYPSLPVKPSYYVQNLSEWLPHIKKTAL</sequence>
<keyword evidence="3 6" id="KW-0479">Metal-binding</keyword>
<keyword evidence="5 6" id="KW-0460">Magnesium</keyword>
<dbReference type="PANTHER" id="PTHR19288:SF46">
    <property type="entry name" value="HALOACID DEHALOGENASE-LIKE HYDROLASE DOMAIN-CONTAINING PROTEIN 2"/>
    <property type="match status" value="1"/>
</dbReference>
<keyword evidence="8" id="KW-1185">Reference proteome</keyword>
<protein>
    <recommendedName>
        <fullName evidence="6">Acid sugar phosphatase</fullName>
        <ecNumber evidence="6">3.1.3.-</ecNumber>
    </recommendedName>
</protein>
<evidence type="ECO:0000256" key="3">
    <source>
        <dbReference type="ARBA" id="ARBA00022723"/>
    </source>
</evidence>
<dbReference type="Gene3D" id="3.40.50.1000">
    <property type="entry name" value="HAD superfamily/HAD-like"/>
    <property type="match status" value="2"/>
</dbReference>
<evidence type="ECO:0000313" key="7">
    <source>
        <dbReference type="EMBL" id="MFC7746084.1"/>
    </source>
</evidence>
<dbReference type="Proteomes" id="UP001596620">
    <property type="component" value="Unassembled WGS sequence"/>
</dbReference>
<comment type="similarity">
    <text evidence="2 6">Belongs to the HAD-like hydrolase superfamily. NagD family.</text>
</comment>